<dbReference type="STRING" id="1267564.SAMN05192561_10758"/>
<dbReference type="AlphaFoldDB" id="A0A1H6J3R6"/>
<organism evidence="1 2">
    <name type="scientific">Halopenitus malekzadehii</name>
    <dbReference type="NCBI Taxonomy" id="1267564"/>
    <lineage>
        <taxon>Archaea</taxon>
        <taxon>Methanobacteriati</taxon>
        <taxon>Methanobacteriota</taxon>
        <taxon>Stenosarchaea group</taxon>
        <taxon>Halobacteria</taxon>
        <taxon>Halobacteriales</taxon>
        <taxon>Haloferacaceae</taxon>
        <taxon>Halopenitus</taxon>
    </lineage>
</organism>
<dbReference type="Pfam" id="PF03069">
    <property type="entry name" value="FmdA_AmdA"/>
    <property type="match status" value="2"/>
</dbReference>
<dbReference type="GO" id="GO:0016811">
    <property type="term" value="F:hydrolase activity, acting on carbon-nitrogen (but not peptide) bonds, in linear amides"/>
    <property type="evidence" value="ECO:0007669"/>
    <property type="project" value="InterPro"/>
</dbReference>
<sequence>MKSIAREDATKYEFGRDMEPLLEVSPGESFRVETWDAFEGVLFDHGFGEFTAEDVPNMQAPPPVFDANPLAGPIYVDGAERGDTLAVTVEEIRPQRGVTTTMEGFGSLAGRSGWEECPVNHAHEVTLKPGPSGTTADGTAHLEIEDHEWAWDLNPHIGTITTAPGRTVQESVTSQGPWGGNMDVRDLNQGSTVYLTSFNDGGLLFVGDVHASQSDSEYTGIAVESTAEIVLSIDIVETPVPGVFRIEDDESIIHVDSALNAGTVEEAVNGCFVAMMEELVSEHGLSKREAYVQMSVNPAVTVRLYQFVYPGFATFGVKLDKSFLDQFA</sequence>
<keyword evidence="2" id="KW-1185">Reference proteome</keyword>
<proteinExistence type="predicted"/>
<dbReference type="Gene3D" id="2.60.120.580">
    <property type="entry name" value="Acetamidase/Formamidase-like domains"/>
    <property type="match status" value="1"/>
</dbReference>
<gene>
    <name evidence="1" type="ORF">SAMN05192561_10758</name>
</gene>
<accession>A0A1H6J3R6</accession>
<dbReference type="Proteomes" id="UP000199215">
    <property type="component" value="Unassembled WGS sequence"/>
</dbReference>
<evidence type="ECO:0000313" key="1">
    <source>
        <dbReference type="EMBL" id="SEH56269.1"/>
    </source>
</evidence>
<dbReference type="InterPro" id="IPR004304">
    <property type="entry name" value="FmdA_AmdA"/>
</dbReference>
<protein>
    <submittedName>
        <fullName evidence="1">Acetamidase/formamidase</fullName>
    </submittedName>
</protein>
<reference evidence="1 2" key="1">
    <citation type="submission" date="2016-10" db="EMBL/GenBank/DDBJ databases">
        <authorList>
            <person name="de Groot N.N."/>
        </authorList>
    </citation>
    <scope>NUCLEOTIDE SEQUENCE [LARGE SCALE GENOMIC DNA]</scope>
    <source>
        <strain evidence="1 2">IBRC-M10418</strain>
    </source>
</reference>
<name>A0A1H6J3R6_9EURY</name>
<dbReference type="SUPFAM" id="SSF141130">
    <property type="entry name" value="Acetamidase/Formamidase-like"/>
    <property type="match status" value="1"/>
</dbReference>
<evidence type="ECO:0000313" key="2">
    <source>
        <dbReference type="Proteomes" id="UP000199215"/>
    </source>
</evidence>
<dbReference type="RefSeq" id="WP_092817295.1">
    <property type="nucleotide sequence ID" value="NZ_FNWU01000007.1"/>
</dbReference>
<dbReference type="EMBL" id="FNWU01000007">
    <property type="protein sequence ID" value="SEH56269.1"/>
    <property type="molecule type" value="Genomic_DNA"/>
</dbReference>
<dbReference type="PANTHER" id="PTHR31891">
    <property type="entry name" value="FORMAMIDASE C869.04-RELATED"/>
    <property type="match status" value="1"/>
</dbReference>
<dbReference type="PANTHER" id="PTHR31891:SF1">
    <property type="entry name" value="FORMAMIDASE C869.04-RELATED"/>
    <property type="match status" value="1"/>
</dbReference>
<dbReference type="OrthoDB" id="42832at2157"/>